<dbReference type="PANTHER" id="PTHR13028:SF0">
    <property type="entry name" value="RRNA-PROCESSING PROTEIN EBP2-RELATED"/>
    <property type="match status" value="1"/>
</dbReference>
<evidence type="ECO:0000313" key="9">
    <source>
        <dbReference type="Proteomes" id="UP000734854"/>
    </source>
</evidence>
<feature type="compositionally biased region" description="Acidic residues" evidence="6">
    <location>
        <begin position="11"/>
        <end position="33"/>
    </location>
</feature>
<dbReference type="EMBL" id="JACMSC010000003">
    <property type="protein sequence ID" value="KAG6528255.1"/>
    <property type="molecule type" value="Genomic_DNA"/>
</dbReference>
<proteinExistence type="inferred from homology"/>
<dbReference type="PANTHER" id="PTHR13028">
    <property type="entry name" value="RRNA PROCESSING PROTEIN EBNA1-BINDING PROTEIN-RELATED"/>
    <property type="match status" value="1"/>
</dbReference>
<evidence type="ECO:0000313" key="7">
    <source>
        <dbReference type="EMBL" id="KAG6524424.1"/>
    </source>
</evidence>
<dbReference type="EMBL" id="JACMSC010000004">
    <property type="protein sequence ID" value="KAG6524424.1"/>
    <property type="molecule type" value="Genomic_DNA"/>
</dbReference>
<sequence>MVALRGQDSTLAEEELLNDYVDDAEESETESDEEVRRSEPAKNYINNKEALLERLGDIAWPEHVKWIDKLTIDHNPEQEIDANDDLIRESAFYTQALIGTRQAFEKLQSMGVPFLRPPDYYAEMVKSDSHMLKVKTKLLEEKKKIEEAEERKKAREAKKLAKEVQVQKTKERAKRKKDEIDSVKKWRKQRQQSGFSKGNDDEMKLPLDDGDDDGGFNKSKKRRTGVAPGDRSGGFVRRGDKNKKRDHRESKFGHGGRKGMKKQNTAESTNDFRAFNKNKFSRNKGGMKK</sequence>
<feature type="compositionally biased region" description="Basic residues" evidence="6">
    <location>
        <begin position="279"/>
        <end position="289"/>
    </location>
</feature>
<dbReference type="GO" id="GO:0042273">
    <property type="term" value="P:ribosomal large subunit biogenesis"/>
    <property type="evidence" value="ECO:0007669"/>
    <property type="project" value="TreeGrafter"/>
</dbReference>
<protein>
    <submittedName>
        <fullName evidence="7">Uncharacterized protein</fullName>
    </submittedName>
</protein>
<organism evidence="7 9">
    <name type="scientific">Zingiber officinale</name>
    <name type="common">Ginger</name>
    <name type="synonym">Amomum zingiber</name>
    <dbReference type="NCBI Taxonomy" id="94328"/>
    <lineage>
        <taxon>Eukaryota</taxon>
        <taxon>Viridiplantae</taxon>
        <taxon>Streptophyta</taxon>
        <taxon>Embryophyta</taxon>
        <taxon>Tracheophyta</taxon>
        <taxon>Spermatophyta</taxon>
        <taxon>Magnoliopsida</taxon>
        <taxon>Liliopsida</taxon>
        <taxon>Zingiberales</taxon>
        <taxon>Zingiberaceae</taxon>
        <taxon>Zingiber</taxon>
    </lineage>
</organism>
<gene>
    <name evidence="8" type="ORF">ZIOFF_010406</name>
    <name evidence="7" type="ORF">ZIOFF_014333</name>
</gene>
<evidence type="ECO:0000313" key="8">
    <source>
        <dbReference type="EMBL" id="KAG6528255.1"/>
    </source>
</evidence>
<feature type="region of interest" description="Disordered" evidence="6">
    <location>
        <begin position="1"/>
        <end position="41"/>
    </location>
</feature>
<dbReference type="Pfam" id="PF05890">
    <property type="entry name" value="Ebp2"/>
    <property type="match status" value="1"/>
</dbReference>
<comment type="caution">
    <text evidence="7">The sequence shown here is derived from an EMBL/GenBank/DDBJ whole genome shotgun (WGS) entry which is preliminary data.</text>
</comment>
<keyword evidence="3" id="KW-0690">Ribosome biogenesis</keyword>
<comment type="similarity">
    <text evidence="2">Belongs to the EBP2 family.</text>
</comment>
<evidence type="ECO:0000256" key="6">
    <source>
        <dbReference type="SAM" id="MobiDB-lite"/>
    </source>
</evidence>
<comment type="subcellular location">
    <subcellularLocation>
        <location evidence="1">Nucleus</location>
        <location evidence="1">Nucleolus</location>
    </subcellularLocation>
</comment>
<feature type="compositionally biased region" description="Basic and acidic residues" evidence="6">
    <location>
        <begin position="198"/>
        <end position="207"/>
    </location>
</feature>
<dbReference type="GO" id="GO:0034399">
    <property type="term" value="C:nuclear periphery"/>
    <property type="evidence" value="ECO:0007669"/>
    <property type="project" value="TreeGrafter"/>
</dbReference>
<keyword evidence="5" id="KW-0539">Nucleus</keyword>
<feature type="compositionally biased region" description="Basic and acidic residues" evidence="6">
    <location>
        <begin position="143"/>
        <end position="162"/>
    </location>
</feature>
<evidence type="ECO:0000256" key="1">
    <source>
        <dbReference type="ARBA" id="ARBA00004604"/>
    </source>
</evidence>
<accession>A0A8J5HPY4</accession>
<reference evidence="7 9" key="1">
    <citation type="submission" date="2020-08" db="EMBL/GenBank/DDBJ databases">
        <title>Plant Genome Project.</title>
        <authorList>
            <person name="Zhang R.-G."/>
        </authorList>
    </citation>
    <scope>NUCLEOTIDE SEQUENCE [LARGE SCALE GENOMIC DNA]</scope>
    <source>
        <tissue evidence="7">Rhizome</tissue>
    </source>
</reference>
<feature type="region of interest" description="Disordered" evidence="6">
    <location>
        <begin position="143"/>
        <end position="289"/>
    </location>
</feature>
<evidence type="ECO:0000256" key="3">
    <source>
        <dbReference type="ARBA" id="ARBA00022517"/>
    </source>
</evidence>
<dbReference type="GO" id="GO:0005730">
    <property type="term" value="C:nucleolus"/>
    <property type="evidence" value="ECO:0007669"/>
    <property type="project" value="UniProtKB-SubCell"/>
</dbReference>
<dbReference type="OrthoDB" id="443772at2759"/>
<dbReference type="AlphaFoldDB" id="A0A8J5HPY4"/>
<dbReference type="GO" id="GO:0030687">
    <property type="term" value="C:preribosome, large subunit precursor"/>
    <property type="evidence" value="ECO:0007669"/>
    <property type="project" value="TreeGrafter"/>
</dbReference>
<keyword evidence="4" id="KW-0175">Coiled coil</keyword>
<dbReference type="GO" id="GO:0006364">
    <property type="term" value="P:rRNA processing"/>
    <property type="evidence" value="ECO:0007669"/>
    <property type="project" value="TreeGrafter"/>
</dbReference>
<evidence type="ECO:0000256" key="4">
    <source>
        <dbReference type="ARBA" id="ARBA00023054"/>
    </source>
</evidence>
<keyword evidence="9" id="KW-1185">Reference proteome</keyword>
<evidence type="ECO:0000256" key="5">
    <source>
        <dbReference type="ARBA" id="ARBA00023242"/>
    </source>
</evidence>
<dbReference type="InterPro" id="IPR008610">
    <property type="entry name" value="Ebp2"/>
</dbReference>
<dbReference type="Proteomes" id="UP000734854">
    <property type="component" value="Unassembled WGS sequence"/>
</dbReference>
<feature type="compositionally biased region" description="Polar residues" evidence="6">
    <location>
        <begin position="262"/>
        <end position="271"/>
    </location>
</feature>
<evidence type="ECO:0000256" key="2">
    <source>
        <dbReference type="ARBA" id="ARBA00007336"/>
    </source>
</evidence>
<name>A0A8J5HPY4_ZINOF</name>